<accession>A0AAV6VRY0</accession>
<reference evidence="2 3" key="1">
    <citation type="journal article" date="2022" name="Nat. Ecol. Evol.">
        <title>A masculinizing supergene underlies an exaggerated male reproductive morph in a spider.</title>
        <authorList>
            <person name="Hendrickx F."/>
            <person name="De Corte Z."/>
            <person name="Sonet G."/>
            <person name="Van Belleghem S.M."/>
            <person name="Kostlbacher S."/>
            <person name="Vangestel C."/>
        </authorList>
    </citation>
    <scope>NUCLEOTIDE SEQUENCE [LARGE SCALE GENOMIC DNA]</scope>
    <source>
        <strain evidence="2">W744_W776</strain>
    </source>
</reference>
<organism evidence="2 3">
    <name type="scientific">Oedothorax gibbosus</name>
    <dbReference type="NCBI Taxonomy" id="931172"/>
    <lineage>
        <taxon>Eukaryota</taxon>
        <taxon>Metazoa</taxon>
        <taxon>Ecdysozoa</taxon>
        <taxon>Arthropoda</taxon>
        <taxon>Chelicerata</taxon>
        <taxon>Arachnida</taxon>
        <taxon>Araneae</taxon>
        <taxon>Araneomorphae</taxon>
        <taxon>Entelegynae</taxon>
        <taxon>Araneoidea</taxon>
        <taxon>Linyphiidae</taxon>
        <taxon>Erigoninae</taxon>
        <taxon>Oedothorax</taxon>
    </lineage>
</organism>
<keyword evidence="3" id="KW-1185">Reference proteome</keyword>
<keyword evidence="1" id="KW-1133">Transmembrane helix</keyword>
<feature type="transmembrane region" description="Helical" evidence="1">
    <location>
        <begin position="132"/>
        <end position="154"/>
    </location>
</feature>
<dbReference type="Proteomes" id="UP000827092">
    <property type="component" value="Unassembled WGS sequence"/>
</dbReference>
<dbReference type="EMBL" id="JAFNEN010000027">
    <property type="protein sequence ID" value="KAG8199395.1"/>
    <property type="molecule type" value="Genomic_DNA"/>
</dbReference>
<evidence type="ECO:0000256" key="1">
    <source>
        <dbReference type="SAM" id="Phobius"/>
    </source>
</evidence>
<protein>
    <submittedName>
        <fullName evidence="2">Uncharacterized protein</fullName>
    </submittedName>
</protein>
<proteinExistence type="predicted"/>
<gene>
    <name evidence="2" type="ORF">JTE90_000263</name>
</gene>
<evidence type="ECO:0000313" key="2">
    <source>
        <dbReference type="EMBL" id="KAG8199395.1"/>
    </source>
</evidence>
<sequence>MHFKKKSREFFRTRKHIPEQKYLYYAKNPISRSERLTIEKVLQPNQNKIHRYNSLIRQDNNIVEDPVYPRHYAKRPNSAKIREKYGLNLENFVNHIMPRVQSRSVEKASMNELNNFNRQTTNSTKNAGTFPLMLIALIIPLVLCVLIASSYCLWKTCCKDGKTSDKAIKKRKKKKPYKDIKYQQLKMNASSKQDRIESLIDLKNSFGDTTILAPEDCMKHVKVPFSEIHFCEAHSERNSSQGTQCSCSVCLQPLKCVENFVKYKGQGVVNDFDCSSSTNETTNSDSLHFGNKDWIPQTVLPNSNKVSQSDTAVQSLLDIKIFRGVKCTNEISFTVANIELPTQEGSVSPTVFSKLPDQIIETTRDESKKDLRDAFCQLPEDIKTKYGRAIKNDADLTDINESNLDQASISSSSSSDESLYYDQPYKYIYYKPPIST</sequence>
<keyword evidence="1" id="KW-0472">Membrane</keyword>
<dbReference type="AlphaFoldDB" id="A0AAV6VRY0"/>
<comment type="caution">
    <text evidence="2">The sequence shown here is derived from an EMBL/GenBank/DDBJ whole genome shotgun (WGS) entry which is preliminary data.</text>
</comment>
<evidence type="ECO:0000313" key="3">
    <source>
        <dbReference type="Proteomes" id="UP000827092"/>
    </source>
</evidence>
<keyword evidence="1" id="KW-0812">Transmembrane</keyword>
<name>A0AAV6VRY0_9ARAC</name>